<protein>
    <submittedName>
        <fullName evidence="2">Unannotated protein</fullName>
    </submittedName>
</protein>
<dbReference type="EMBL" id="CAFBMJ010000037">
    <property type="protein sequence ID" value="CAB4901114.1"/>
    <property type="molecule type" value="Genomic_DNA"/>
</dbReference>
<organism evidence="2">
    <name type="scientific">freshwater metagenome</name>
    <dbReference type="NCBI Taxonomy" id="449393"/>
    <lineage>
        <taxon>unclassified sequences</taxon>
        <taxon>metagenomes</taxon>
        <taxon>ecological metagenomes</taxon>
    </lineage>
</organism>
<dbReference type="SUPFAM" id="SSF56112">
    <property type="entry name" value="Protein kinase-like (PK-like)"/>
    <property type="match status" value="1"/>
</dbReference>
<evidence type="ECO:0000313" key="2">
    <source>
        <dbReference type="EMBL" id="CAB4957542.1"/>
    </source>
</evidence>
<gene>
    <name evidence="1" type="ORF">UFOPK3573_00652</name>
    <name evidence="2" type="ORF">UFOPK3879_00368</name>
</gene>
<proteinExistence type="predicted"/>
<accession>A0A6J7KSX6</accession>
<dbReference type="AlphaFoldDB" id="A0A6J7KSX6"/>
<dbReference type="EMBL" id="CAFBNR010000011">
    <property type="protein sequence ID" value="CAB4957542.1"/>
    <property type="molecule type" value="Genomic_DNA"/>
</dbReference>
<reference evidence="2" key="1">
    <citation type="submission" date="2020-05" db="EMBL/GenBank/DDBJ databases">
        <authorList>
            <person name="Chiriac C."/>
            <person name="Salcher M."/>
            <person name="Ghai R."/>
            <person name="Kavagutti S V."/>
        </authorList>
    </citation>
    <scope>NUCLEOTIDE SEQUENCE</scope>
</reference>
<sequence>MIDAERIVRLAWADYTDSRAIVEIVEVSAHVSTNHVFRLHLDDGSHVVGKVSSYGSYFLFAEDHDRLFKLVQSLQKSRWSGFLAQVLPKDGRAYTWYDGTCWAAFYNDVERGTQLPRIITQDDIGFLAREIASFHMACAEASPHLPPTSNSVKGDAIHLLEQLSSEFAPRNFDLRSSDIDYLRTSTHDFLQKLEDIHFDEWNKIPILVDWNLGNFSVTQIDSVDKRLFTRWDYDWFRIDTRMLDFYFLSRAASHTGDKTQFTYSPHTLTEPRFITFLQNYHAVYPLTKEEIEFLPSAYQFFILNYVIREGAKFFRSDLSTRFRKDAVRLYLPMLEKLDISPLLQILQ</sequence>
<name>A0A6J7KSX6_9ZZZZ</name>
<dbReference type="InterPro" id="IPR011009">
    <property type="entry name" value="Kinase-like_dom_sf"/>
</dbReference>
<evidence type="ECO:0000313" key="1">
    <source>
        <dbReference type="EMBL" id="CAB4901114.1"/>
    </source>
</evidence>